<accession>A0A0T5ZWY3</accession>
<evidence type="ECO:0000256" key="1">
    <source>
        <dbReference type="SAM" id="Phobius"/>
    </source>
</evidence>
<dbReference type="AlphaFoldDB" id="A0A0T5ZWY3"/>
<dbReference type="InterPro" id="IPR050570">
    <property type="entry name" value="Cell_wall_metabolism_enzyme"/>
</dbReference>
<dbReference type="SUPFAM" id="SSF51261">
    <property type="entry name" value="Duplicated hybrid motif"/>
    <property type="match status" value="1"/>
</dbReference>
<evidence type="ECO:0000313" key="3">
    <source>
        <dbReference type="EMBL" id="KRT67313.1"/>
    </source>
</evidence>
<dbReference type="Gene3D" id="2.70.70.10">
    <property type="entry name" value="Glucose Permease (Domain IIA)"/>
    <property type="match status" value="1"/>
</dbReference>
<evidence type="ECO:0000313" key="4">
    <source>
        <dbReference type="Proteomes" id="UP000051297"/>
    </source>
</evidence>
<feature type="transmembrane region" description="Helical" evidence="1">
    <location>
        <begin position="90"/>
        <end position="115"/>
    </location>
</feature>
<keyword evidence="1" id="KW-1133">Transmembrane helix</keyword>
<gene>
    <name evidence="3" type="ORF">XU08_C0004G0022</name>
</gene>
<dbReference type="InterPro" id="IPR016047">
    <property type="entry name" value="M23ase_b-sheet_dom"/>
</dbReference>
<sequence>MDRVADERPPLSLLDGSQLRLGLMEEGKKETLFEDLWSFTGLFSTYLFRRVRGVLSVLFRAVFSGFALTEQLKTWLSRLFIRRKGQLAFPFAHATLVGVSLTLLLVTAGLGGIIFKKPKTLSSINPFILENKTELNTQESTLLRDETITYTVAEELNIYQIAENFHIPGDALIYANRLRYPYTLEAGQTLVVPAFQMSLYEVKSTVTVESVAKLFGAQPQDIIDFNYLFPDEDGVYRLREIGQKITVPTYQQGSTAWAPAPKGECSNPELIWPTTSRGITQRWKPWHTGIDIDTGVEPLFVAATGTVSAIAPEGGGVVPSYFWNHESGGMVMIDLDGTGFRLVYKHLSRIDVRTGQKVSQGKVLGLSGNTGRSTGTHLHFEVHCNGEATDPLYYLPGPVQSVSL</sequence>
<dbReference type="PROSITE" id="PS51782">
    <property type="entry name" value="LYSM"/>
    <property type="match status" value="1"/>
</dbReference>
<dbReference type="PANTHER" id="PTHR21666:SF270">
    <property type="entry name" value="MUREIN HYDROLASE ACTIVATOR ENVC"/>
    <property type="match status" value="1"/>
</dbReference>
<dbReference type="Gene3D" id="3.10.350.10">
    <property type="entry name" value="LysM domain"/>
    <property type="match status" value="1"/>
</dbReference>
<evidence type="ECO:0000259" key="2">
    <source>
        <dbReference type="PROSITE" id="PS51782"/>
    </source>
</evidence>
<dbReference type="InterPro" id="IPR036779">
    <property type="entry name" value="LysM_dom_sf"/>
</dbReference>
<feature type="domain" description="LysM" evidence="2">
    <location>
        <begin position="148"/>
        <end position="192"/>
    </location>
</feature>
<dbReference type="CDD" id="cd12797">
    <property type="entry name" value="M23_peptidase"/>
    <property type="match status" value="1"/>
</dbReference>
<dbReference type="EMBL" id="LDXK01000004">
    <property type="protein sequence ID" value="KRT67313.1"/>
    <property type="molecule type" value="Genomic_DNA"/>
</dbReference>
<protein>
    <submittedName>
        <fullName evidence="3">Peptidase M23 family protein</fullName>
    </submittedName>
</protein>
<dbReference type="Proteomes" id="UP000051297">
    <property type="component" value="Unassembled WGS sequence"/>
</dbReference>
<dbReference type="SMART" id="SM00257">
    <property type="entry name" value="LysM"/>
    <property type="match status" value="2"/>
</dbReference>
<name>A0A0T5ZWY3_UNCKA</name>
<dbReference type="InterPro" id="IPR011055">
    <property type="entry name" value="Dup_hybrid_motif"/>
</dbReference>
<comment type="caution">
    <text evidence="3">The sequence shown here is derived from an EMBL/GenBank/DDBJ whole genome shotgun (WGS) entry which is preliminary data.</text>
</comment>
<keyword evidence="1" id="KW-0812">Transmembrane</keyword>
<dbReference type="CDD" id="cd00118">
    <property type="entry name" value="LysM"/>
    <property type="match status" value="1"/>
</dbReference>
<reference evidence="3 4" key="1">
    <citation type="submission" date="2015-05" db="EMBL/GenBank/DDBJ databases">
        <title>Critical biogeochemical functions in the subsurface are associated with bacteria from new phyla and little studied lineages.</title>
        <authorList>
            <person name="Hug L.A."/>
            <person name="Thomas B.C."/>
            <person name="Sharon I."/>
            <person name="Brown C.T."/>
            <person name="Sharma R."/>
            <person name="Hettich R.L."/>
            <person name="Wilkins M.J."/>
            <person name="Williams K.H."/>
            <person name="Singh A."/>
            <person name="Banfield J.F."/>
        </authorList>
    </citation>
    <scope>NUCLEOTIDE SEQUENCE [LARGE SCALE GENOMIC DNA]</scope>
    <source>
        <strain evidence="3">CSP1-7</strain>
    </source>
</reference>
<dbReference type="PANTHER" id="PTHR21666">
    <property type="entry name" value="PEPTIDASE-RELATED"/>
    <property type="match status" value="1"/>
</dbReference>
<dbReference type="Pfam" id="PF01551">
    <property type="entry name" value="Peptidase_M23"/>
    <property type="match status" value="1"/>
</dbReference>
<keyword evidence="1" id="KW-0472">Membrane</keyword>
<organism evidence="3 4">
    <name type="scientific">candidate division WWE3 bacterium CSP1-7</name>
    <dbReference type="NCBI Taxonomy" id="1576480"/>
    <lineage>
        <taxon>Bacteria</taxon>
        <taxon>Katanobacteria</taxon>
    </lineage>
</organism>
<dbReference type="Pfam" id="PF01476">
    <property type="entry name" value="LysM"/>
    <property type="match status" value="1"/>
</dbReference>
<dbReference type="InterPro" id="IPR018392">
    <property type="entry name" value="LysM"/>
</dbReference>
<proteinExistence type="predicted"/>
<dbReference type="PATRIC" id="fig|1576480.3.peg.531"/>
<dbReference type="GO" id="GO:0004222">
    <property type="term" value="F:metalloendopeptidase activity"/>
    <property type="evidence" value="ECO:0007669"/>
    <property type="project" value="TreeGrafter"/>
</dbReference>
<dbReference type="STRING" id="1576480.XU08_C0004G0022"/>
<dbReference type="SUPFAM" id="SSF54106">
    <property type="entry name" value="LysM domain"/>
    <property type="match status" value="1"/>
</dbReference>